<evidence type="ECO:0000313" key="1">
    <source>
        <dbReference type="EMBL" id="JAD38097.1"/>
    </source>
</evidence>
<name>A0A0A8ZTH6_ARUDO</name>
<reference evidence="1" key="2">
    <citation type="journal article" date="2015" name="Data Brief">
        <title>Shoot transcriptome of the giant reed, Arundo donax.</title>
        <authorList>
            <person name="Barrero R.A."/>
            <person name="Guerrero F.D."/>
            <person name="Moolhuijzen P."/>
            <person name="Goolsby J.A."/>
            <person name="Tidwell J."/>
            <person name="Bellgard S.E."/>
            <person name="Bellgard M.I."/>
        </authorList>
    </citation>
    <scope>NUCLEOTIDE SEQUENCE</scope>
    <source>
        <tissue evidence="1">Shoot tissue taken approximately 20 cm above the soil surface</tissue>
    </source>
</reference>
<sequence>MPKLETDHSIHSLSQCAVGVRVPPMAYQSWVA</sequence>
<protein>
    <submittedName>
        <fullName evidence="1">Uncharacterized protein</fullName>
    </submittedName>
</protein>
<dbReference type="EMBL" id="GBRH01259798">
    <property type="protein sequence ID" value="JAD38097.1"/>
    <property type="molecule type" value="Transcribed_RNA"/>
</dbReference>
<organism evidence="1">
    <name type="scientific">Arundo donax</name>
    <name type="common">Giant reed</name>
    <name type="synonym">Donax arundinaceus</name>
    <dbReference type="NCBI Taxonomy" id="35708"/>
    <lineage>
        <taxon>Eukaryota</taxon>
        <taxon>Viridiplantae</taxon>
        <taxon>Streptophyta</taxon>
        <taxon>Embryophyta</taxon>
        <taxon>Tracheophyta</taxon>
        <taxon>Spermatophyta</taxon>
        <taxon>Magnoliopsida</taxon>
        <taxon>Liliopsida</taxon>
        <taxon>Poales</taxon>
        <taxon>Poaceae</taxon>
        <taxon>PACMAD clade</taxon>
        <taxon>Arundinoideae</taxon>
        <taxon>Arundineae</taxon>
        <taxon>Arundo</taxon>
    </lineage>
</organism>
<dbReference type="AlphaFoldDB" id="A0A0A8ZTH6"/>
<reference evidence="1" key="1">
    <citation type="submission" date="2014-09" db="EMBL/GenBank/DDBJ databases">
        <authorList>
            <person name="Magalhaes I.L.F."/>
            <person name="Oliveira U."/>
            <person name="Santos F.R."/>
            <person name="Vidigal T.H.D.A."/>
            <person name="Brescovit A.D."/>
            <person name="Santos A.J."/>
        </authorList>
    </citation>
    <scope>NUCLEOTIDE SEQUENCE</scope>
    <source>
        <tissue evidence="1">Shoot tissue taken approximately 20 cm above the soil surface</tissue>
    </source>
</reference>
<accession>A0A0A8ZTH6</accession>
<proteinExistence type="predicted"/>